<dbReference type="PANTHER" id="PTHR43861:SF1">
    <property type="entry name" value="TRANS-ACONITATE 2-METHYLTRANSFERASE"/>
    <property type="match status" value="1"/>
</dbReference>
<accession>A0A6A5Y4E2</accession>
<dbReference type="SUPFAM" id="SSF53335">
    <property type="entry name" value="S-adenosyl-L-methionine-dependent methyltransferases"/>
    <property type="match status" value="1"/>
</dbReference>
<dbReference type="Pfam" id="PF13649">
    <property type="entry name" value="Methyltransf_25"/>
    <property type="match status" value="1"/>
</dbReference>
<dbReference type="OrthoDB" id="66144at2759"/>
<organism evidence="4 5">
    <name type="scientific">Aaosphaeria arxii CBS 175.79</name>
    <dbReference type="NCBI Taxonomy" id="1450172"/>
    <lineage>
        <taxon>Eukaryota</taxon>
        <taxon>Fungi</taxon>
        <taxon>Dikarya</taxon>
        <taxon>Ascomycota</taxon>
        <taxon>Pezizomycotina</taxon>
        <taxon>Dothideomycetes</taxon>
        <taxon>Pleosporomycetidae</taxon>
        <taxon>Pleosporales</taxon>
        <taxon>Pleosporales incertae sedis</taxon>
        <taxon>Aaosphaeria</taxon>
    </lineage>
</organism>
<gene>
    <name evidence="4" type="ORF">BU24DRAFT_459519</name>
</gene>
<name>A0A6A5Y4E2_9PLEO</name>
<dbReference type="PANTHER" id="PTHR43861">
    <property type="entry name" value="TRANS-ACONITATE 2-METHYLTRANSFERASE-RELATED"/>
    <property type="match status" value="1"/>
</dbReference>
<dbReference type="CDD" id="cd02440">
    <property type="entry name" value="AdoMet_MTases"/>
    <property type="match status" value="1"/>
</dbReference>
<protein>
    <submittedName>
        <fullName evidence="4">Trans-aconitate 2-methyltransferase</fullName>
    </submittedName>
</protein>
<keyword evidence="5" id="KW-1185">Reference proteome</keyword>
<feature type="domain" description="Methyltransferase" evidence="3">
    <location>
        <begin position="46"/>
        <end position="137"/>
    </location>
</feature>
<proteinExistence type="predicted"/>
<sequence length="287" mass="31971">MSQAQEAKKHDWSATKYMKYGNERTRPVNDLVAQVIQHFPAPPTRIYDLGCGPGNSTSALLSAFPDAKATGIDTSPDMLEKARAALPNAEFIKGDIGAWTLPSSSDQSPVLVFSNAAVHWLRSPKRLETVSRVFNSLPTGSVIAIQVPDNYDAPTHSLMRAVASEPSKPWSKYFTDVRIGDLADKTRPDLDPIEAAESWYNVLVSSADTVNIWRTEYKHVIKDARGIVDWVATTGLGPYLVRMEGDEEAKVAFEKEYERRLSEVYTKLEDGKVLLGYPRLFVLARRK</sequence>
<dbReference type="RefSeq" id="XP_033388236.1">
    <property type="nucleotide sequence ID" value="XM_033531737.1"/>
</dbReference>
<keyword evidence="2 4" id="KW-0808">Transferase</keyword>
<dbReference type="InterPro" id="IPR023149">
    <property type="entry name" value="Trans_acon_MeTrfase_C"/>
</dbReference>
<dbReference type="Proteomes" id="UP000799778">
    <property type="component" value="Unassembled WGS sequence"/>
</dbReference>
<dbReference type="InterPro" id="IPR029063">
    <property type="entry name" value="SAM-dependent_MTases_sf"/>
</dbReference>
<evidence type="ECO:0000256" key="1">
    <source>
        <dbReference type="ARBA" id="ARBA00022603"/>
    </source>
</evidence>
<reference evidence="4" key="1">
    <citation type="journal article" date="2020" name="Stud. Mycol.">
        <title>101 Dothideomycetes genomes: a test case for predicting lifestyles and emergence of pathogens.</title>
        <authorList>
            <person name="Haridas S."/>
            <person name="Albert R."/>
            <person name="Binder M."/>
            <person name="Bloem J."/>
            <person name="Labutti K."/>
            <person name="Salamov A."/>
            <person name="Andreopoulos B."/>
            <person name="Baker S."/>
            <person name="Barry K."/>
            <person name="Bills G."/>
            <person name="Bluhm B."/>
            <person name="Cannon C."/>
            <person name="Castanera R."/>
            <person name="Culley D."/>
            <person name="Daum C."/>
            <person name="Ezra D."/>
            <person name="Gonzalez J."/>
            <person name="Henrissat B."/>
            <person name="Kuo A."/>
            <person name="Liang C."/>
            <person name="Lipzen A."/>
            <person name="Lutzoni F."/>
            <person name="Magnuson J."/>
            <person name="Mondo S."/>
            <person name="Nolan M."/>
            <person name="Ohm R."/>
            <person name="Pangilinan J."/>
            <person name="Park H.-J."/>
            <person name="Ramirez L."/>
            <person name="Alfaro M."/>
            <person name="Sun H."/>
            <person name="Tritt A."/>
            <person name="Yoshinaga Y."/>
            <person name="Zwiers L.-H."/>
            <person name="Turgeon B."/>
            <person name="Goodwin S."/>
            <person name="Spatafora J."/>
            <person name="Crous P."/>
            <person name="Grigoriev I."/>
        </authorList>
    </citation>
    <scope>NUCLEOTIDE SEQUENCE</scope>
    <source>
        <strain evidence="4">CBS 175.79</strain>
    </source>
</reference>
<evidence type="ECO:0000313" key="4">
    <source>
        <dbReference type="EMBL" id="KAF2019897.1"/>
    </source>
</evidence>
<dbReference type="Gene3D" id="1.10.150.290">
    <property type="entry name" value="S-adenosyl-L-methionine-dependent methyltransferases"/>
    <property type="match status" value="1"/>
</dbReference>
<dbReference type="InterPro" id="IPR041698">
    <property type="entry name" value="Methyltransf_25"/>
</dbReference>
<evidence type="ECO:0000313" key="5">
    <source>
        <dbReference type="Proteomes" id="UP000799778"/>
    </source>
</evidence>
<dbReference type="GeneID" id="54289134"/>
<dbReference type="EMBL" id="ML978067">
    <property type="protein sequence ID" value="KAF2019897.1"/>
    <property type="molecule type" value="Genomic_DNA"/>
</dbReference>
<dbReference type="GO" id="GO:0032259">
    <property type="term" value="P:methylation"/>
    <property type="evidence" value="ECO:0007669"/>
    <property type="project" value="UniProtKB-KW"/>
</dbReference>
<dbReference type="Gene3D" id="3.40.50.150">
    <property type="entry name" value="Vaccinia Virus protein VP39"/>
    <property type="match status" value="1"/>
</dbReference>
<dbReference type="AlphaFoldDB" id="A0A6A5Y4E2"/>
<keyword evidence="1 4" id="KW-0489">Methyltransferase</keyword>
<evidence type="ECO:0000259" key="3">
    <source>
        <dbReference type="Pfam" id="PF13649"/>
    </source>
</evidence>
<evidence type="ECO:0000256" key="2">
    <source>
        <dbReference type="ARBA" id="ARBA00022679"/>
    </source>
</evidence>
<dbReference type="GO" id="GO:0030798">
    <property type="term" value="F:trans-aconitate 2-methyltransferase activity"/>
    <property type="evidence" value="ECO:0007669"/>
    <property type="project" value="InterPro"/>
</dbReference>